<dbReference type="InterPro" id="IPR044861">
    <property type="entry name" value="IPNS-like_FE2OG_OXY"/>
</dbReference>
<proteinExistence type="predicted"/>
<dbReference type="GO" id="GO:0046872">
    <property type="term" value="F:metal ion binding"/>
    <property type="evidence" value="ECO:0007669"/>
    <property type="project" value="UniProtKB-KW"/>
</dbReference>
<feature type="domain" description="Non-haem dioxygenase N-terminal" evidence="4">
    <location>
        <begin position="47"/>
        <end position="150"/>
    </location>
</feature>
<evidence type="ECO:0000259" key="3">
    <source>
        <dbReference type="Pfam" id="PF03171"/>
    </source>
</evidence>
<name>A0ABC8SAA9_9AQUA</name>
<evidence type="ECO:0000313" key="5">
    <source>
        <dbReference type="EMBL" id="CAK9153071.1"/>
    </source>
</evidence>
<organism evidence="5 6">
    <name type="scientific">Ilex paraguariensis</name>
    <name type="common">yerba mate</name>
    <dbReference type="NCBI Taxonomy" id="185542"/>
    <lineage>
        <taxon>Eukaryota</taxon>
        <taxon>Viridiplantae</taxon>
        <taxon>Streptophyta</taxon>
        <taxon>Embryophyta</taxon>
        <taxon>Tracheophyta</taxon>
        <taxon>Spermatophyta</taxon>
        <taxon>Magnoliopsida</taxon>
        <taxon>eudicotyledons</taxon>
        <taxon>Gunneridae</taxon>
        <taxon>Pentapetalae</taxon>
        <taxon>asterids</taxon>
        <taxon>campanulids</taxon>
        <taxon>Aquifoliales</taxon>
        <taxon>Aquifoliaceae</taxon>
        <taxon>Ilex</taxon>
    </lineage>
</organism>
<evidence type="ECO:0000313" key="6">
    <source>
        <dbReference type="Proteomes" id="UP001642360"/>
    </source>
</evidence>
<keyword evidence="2" id="KW-0408">Iron</keyword>
<dbReference type="InterPro" id="IPR026992">
    <property type="entry name" value="DIOX_N"/>
</dbReference>
<reference evidence="5 6" key="1">
    <citation type="submission" date="2024-02" db="EMBL/GenBank/DDBJ databases">
        <authorList>
            <person name="Vignale AGUSTIN F."/>
            <person name="Sosa J E."/>
            <person name="Modenutti C."/>
        </authorList>
    </citation>
    <scope>NUCLEOTIDE SEQUENCE [LARGE SCALE GENOMIC DNA]</scope>
</reference>
<dbReference type="InterPro" id="IPR050295">
    <property type="entry name" value="Plant_2OG-oxidoreductases"/>
</dbReference>
<keyword evidence="1" id="KW-0479">Metal-binding</keyword>
<gene>
    <name evidence="5" type="ORF">ILEXP_LOCUS21319</name>
</gene>
<dbReference type="Proteomes" id="UP001642360">
    <property type="component" value="Unassembled WGS sequence"/>
</dbReference>
<dbReference type="Gene3D" id="2.60.120.330">
    <property type="entry name" value="B-lactam Antibiotic, Isopenicillin N Synthase, Chain"/>
    <property type="match status" value="1"/>
</dbReference>
<dbReference type="EMBL" id="CAUOFW020002341">
    <property type="protein sequence ID" value="CAK9153071.1"/>
    <property type="molecule type" value="Genomic_DNA"/>
</dbReference>
<dbReference type="Pfam" id="PF03171">
    <property type="entry name" value="2OG-FeII_Oxy"/>
    <property type="match status" value="1"/>
</dbReference>
<evidence type="ECO:0000256" key="2">
    <source>
        <dbReference type="ARBA" id="ARBA00023004"/>
    </source>
</evidence>
<dbReference type="SUPFAM" id="SSF51197">
    <property type="entry name" value="Clavaminate synthase-like"/>
    <property type="match status" value="1"/>
</dbReference>
<feature type="domain" description="Isopenicillin N synthase-like Fe(2+) 2OG dioxygenase" evidence="3">
    <location>
        <begin position="201"/>
        <end position="249"/>
    </location>
</feature>
<evidence type="ECO:0000259" key="4">
    <source>
        <dbReference type="Pfam" id="PF14226"/>
    </source>
</evidence>
<dbReference type="Pfam" id="PF14226">
    <property type="entry name" value="DIOX_N"/>
    <property type="match status" value="1"/>
</dbReference>
<sequence>MASSQTVVNDKSLPSVQELAKEPMFAIPQRYVQVHQEPTVHSDAFSLPIVDMKNLSIGGAKDLELENLHSICKTLGIFQVVNHGVRSLRVEKLKHEIEEFYKLPVKEKYKVKPGDVEGYGHTMIRSEDEKAHWGDRLYMITNPIHRRKPHLLPELPVSLRDTLEFYFSELQKNAMTLFGLMVDALKIDNGEIKEMFMDGMQSVRMNYYPPCPQPEQVMGFTPHSDVTGITILLEINGVAGFQVKKDGKKISSRNTFF</sequence>
<comment type="caution">
    <text evidence="5">The sequence shown here is derived from an EMBL/GenBank/DDBJ whole genome shotgun (WGS) entry which is preliminary data.</text>
</comment>
<evidence type="ECO:0000256" key="1">
    <source>
        <dbReference type="ARBA" id="ARBA00022723"/>
    </source>
</evidence>
<dbReference type="AlphaFoldDB" id="A0ABC8SAA9"/>
<dbReference type="InterPro" id="IPR027443">
    <property type="entry name" value="IPNS-like_sf"/>
</dbReference>
<dbReference type="PANTHER" id="PTHR47991">
    <property type="entry name" value="OXOGLUTARATE/IRON-DEPENDENT DIOXYGENASE"/>
    <property type="match status" value="1"/>
</dbReference>
<keyword evidence="6" id="KW-1185">Reference proteome</keyword>
<accession>A0ABC8SAA9</accession>
<protein>
    <submittedName>
        <fullName evidence="5">Uncharacterized protein</fullName>
    </submittedName>
</protein>